<dbReference type="InterPro" id="IPR001387">
    <property type="entry name" value="Cro/C1-type_HTH"/>
</dbReference>
<proteinExistence type="predicted"/>
<evidence type="ECO:0000259" key="2">
    <source>
        <dbReference type="PROSITE" id="PS50943"/>
    </source>
</evidence>
<accession>A0A6G7B8T5</accession>
<reference evidence="3 4" key="1">
    <citation type="submission" date="2020-02" db="EMBL/GenBank/DDBJ databases">
        <title>Complete genome sequences of six Lactobacillus iners strains isolated from the human vagina.</title>
        <authorList>
            <person name="France M.T."/>
            <person name="Rutt L."/>
            <person name="Narina S."/>
            <person name="Arbaugh S."/>
            <person name="Humphrys M.S."/>
            <person name="Ma B."/>
            <person name="Hayward M.R."/>
            <person name="Relman D."/>
            <person name="Kwon D.S."/>
            <person name="Ravel J."/>
        </authorList>
    </citation>
    <scope>NUCLEOTIDE SEQUENCE [LARGE SCALE GENOMIC DNA]</scope>
    <source>
        <strain evidence="3 4">C0210C1</strain>
    </source>
</reference>
<evidence type="ECO:0000256" key="1">
    <source>
        <dbReference type="ARBA" id="ARBA00023125"/>
    </source>
</evidence>
<dbReference type="PANTHER" id="PTHR46558">
    <property type="entry name" value="TRACRIPTIONAL REGULATORY PROTEIN-RELATED-RELATED"/>
    <property type="match status" value="1"/>
</dbReference>
<organism evidence="3 4">
    <name type="scientific">Lactobacillus iners</name>
    <dbReference type="NCBI Taxonomy" id="147802"/>
    <lineage>
        <taxon>Bacteria</taxon>
        <taxon>Bacillati</taxon>
        <taxon>Bacillota</taxon>
        <taxon>Bacilli</taxon>
        <taxon>Lactobacillales</taxon>
        <taxon>Lactobacillaceae</taxon>
        <taxon>Lactobacillus</taxon>
    </lineage>
</organism>
<dbReference type="EMBL" id="CP049228">
    <property type="protein sequence ID" value="QIH23574.1"/>
    <property type="molecule type" value="Genomic_DNA"/>
</dbReference>
<gene>
    <name evidence="3" type="ORF">G6Z83_02315</name>
</gene>
<dbReference type="PROSITE" id="PS50943">
    <property type="entry name" value="HTH_CROC1"/>
    <property type="match status" value="1"/>
</dbReference>
<feature type="domain" description="HTH cro/C1-type" evidence="2">
    <location>
        <begin position="4"/>
        <end position="58"/>
    </location>
</feature>
<protein>
    <submittedName>
        <fullName evidence="3">Helix-turn-helix transcriptional regulator</fullName>
    </submittedName>
</protein>
<dbReference type="SUPFAM" id="SSF47413">
    <property type="entry name" value="lambda repressor-like DNA-binding domains"/>
    <property type="match status" value="1"/>
</dbReference>
<dbReference type="Gene3D" id="1.10.260.40">
    <property type="entry name" value="lambda repressor-like DNA-binding domains"/>
    <property type="match status" value="1"/>
</dbReference>
<dbReference type="CDD" id="cd00093">
    <property type="entry name" value="HTH_XRE"/>
    <property type="match status" value="1"/>
</dbReference>
<keyword evidence="1" id="KW-0238">DNA-binding</keyword>
<dbReference type="RefSeq" id="WP_164823927.1">
    <property type="nucleotide sequence ID" value="NZ_CP049228.1"/>
</dbReference>
<dbReference type="Proteomes" id="UP000501676">
    <property type="component" value="Chromosome"/>
</dbReference>
<evidence type="ECO:0000313" key="4">
    <source>
        <dbReference type="Proteomes" id="UP000501676"/>
    </source>
</evidence>
<evidence type="ECO:0000313" key="3">
    <source>
        <dbReference type="EMBL" id="QIH23574.1"/>
    </source>
</evidence>
<dbReference type="SMART" id="SM00530">
    <property type="entry name" value="HTH_XRE"/>
    <property type="match status" value="1"/>
</dbReference>
<dbReference type="Pfam" id="PF01381">
    <property type="entry name" value="HTH_3"/>
    <property type="match status" value="1"/>
</dbReference>
<dbReference type="GO" id="GO:0003677">
    <property type="term" value="F:DNA binding"/>
    <property type="evidence" value="ECO:0007669"/>
    <property type="project" value="UniProtKB-KW"/>
</dbReference>
<name>A0A6G7B8T5_9LACO</name>
<dbReference type="InterPro" id="IPR010982">
    <property type="entry name" value="Lambda_DNA-bd_dom_sf"/>
</dbReference>
<sequence>MNNLKVLRAKKDVSQQKLSQVLGVSQNTISSWETSSTRPSAKNMLKMADYFDISLEELYSIFLSKNTKKLDKRY</sequence>
<dbReference type="AlphaFoldDB" id="A0A6G7B8T5"/>
<dbReference type="PANTHER" id="PTHR46558:SF11">
    <property type="entry name" value="HTH-TYPE TRANSCRIPTIONAL REGULATOR XRE"/>
    <property type="match status" value="1"/>
</dbReference>